<keyword evidence="2" id="KW-0812">Transmembrane</keyword>
<evidence type="ECO:0000313" key="4">
    <source>
        <dbReference type="Proteomes" id="UP001500427"/>
    </source>
</evidence>
<evidence type="ECO:0000313" key="3">
    <source>
        <dbReference type="EMBL" id="GAA5023306.1"/>
    </source>
</evidence>
<reference evidence="4" key="1">
    <citation type="journal article" date="2019" name="Int. J. Syst. Evol. Microbiol.">
        <title>The Global Catalogue of Microorganisms (GCM) 10K type strain sequencing project: providing services to taxonomists for standard genome sequencing and annotation.</title>
        <authorList>
            <consortium name="The Broad Institute Genomics Platform"/>
            <consortium name="The Broad Institute Genome Sequencing Center for Infectious Disease"/>
            <person name="Wu L."/>
            <person name="Ma J."/>
        </authorList>
    </citation>
    <scope>NUCLEOTIDE SEQUENCE [LARGE SCALE GENOMIC DNA]</scope>
    <source>
        <strain evidence="4">JCM 17687</strain>
    </source>
</reference>
<sequence length="558" mass="56974">MTEDHPGPTEGPSDAPDPSAAGTPGPETTQAVPTEHTVPVPQYSYPAGADATSAHAPAAAGVALADEATQPTTGGRRRTGLLVGALATVLVLGGAGIVATTALSGGGAQPAEVLPGDAYAYVRLDIDPSAGQKIAAVRFLGKLPQVKDTLGSDDPRKKLWELATKDSSNACAAKFSYDSDIAPWLGDRAGAAFRPGGTSDKPNVAIAVQVKDEDAARDTLTKLLACDTDGTGAELRMKDGYALITPKGTGDATVAAVDRGSLADNATFADDMGALGEQGVMSAWFDATNGIKEISKLGGSGMDSTLATAGAKGRFAAALRFDADYVELSGVFRGADGTKAVKGDGAQLVNLPDNTVAAMHVAGGDQLVDTAWPQVKKQLDSLGSAQGQNDLVGQLEDQLDVKLPDDLKLLLGRSFTLALPEQDFQSGTFSIGGKVVTSDAKRADELLGRLGALAGGGTDPLTHSVDGDTVYAATTQAYADALKAGGKLGDSDAFKLAVGDVSSSTTAVFVDLDKIEKLYLGEMKGDQKSFVESLRSVGINQSSTGDGEGTFSLRLVGN</sequence>
<comment type="caution">
    <text evidence="3">The sequence shown here is derived from an EMBL/GenBank/DDBJ whole genome shotgun (WGS) entry which is preliminary data.</text>
</comment>
<evidence type="ECO:0000256" key="2">
    <source>
        <dbReference type="SAM" id="Phobius"/>
    </source>
</evidence>
<gene>
    <name evidence="3" type="ORF">GCM10023258_14510</name>
</gene>
<keyword evidence="2" id="KW-0472">Membrane</keyword>
<dbReference type="RefSeq" id="WP_345506795.1">
    <property type="nucleotide sequence ID" value="NZ_BAABIW010000010.1"/>
</dbReference>
<dbReference type="Pfam" id="PF11832">
    <property type="entry name" value="DUF3352"/>
    <property type="match status" value="1"/>
</dbReference>
<dbReference type="Proteomes" id="UP001500427">
    <property type="component" value="Unassembled WGS sequence"/>
</dbReference>
<feature type="region of interest" description="Disordered" evidence="1">
    <location>
        <begin position="1"/>
        <end position="51"/>
    </location>
</feature>
<proteinExistence type="predicted"/>
<organism evidence="3 4">
    <name type="scientific">Terrabacter aeriphilus</name>
    <dbReference type="NCBI Taxonomy" id="515662"/>
    <lineage>
        <taxon>Bacteria</taxon>
        <taxon>Bacillati</taxon>
        <taxon>Actinomycetota</taxon>
        <taxon>Actinomycetes</taxon>
        <taxon>Micrococcales</taxon>
        <taxon>Intrasporangiaceae</taxon>
        <taxon>Terrabacter</taxon>
    </lineage>
</organism>
<name>A0ABP9J926_9MICO</name>
<accession>A0ABP9J926</accession>
<dbReference type="EMBL" id="BAABIW010000010">
    <property type="protein sequence ID" value="GAA5023306.1"/>
    <property type="molecule type" value="Genomic_DNA"/>
</dbReference>
<feature type="transmembrane region" description="Helical" evidence="2">
    <location>
        <begin position="81"/>
        <end position="103"/>
    </location>
</feature>
<keyword evidence="4" id="KW-1185">Reference proteome</keyword>
<evidence type="ECO:0000256" key="1">
    <source>
        <dbReference type="SAM" id="MobiDB-lite"/>
    </source>
</evidence>
<evidence type="ECO:0008006" key="5">
    <source>
        <dbReference type="Google" id="ProtNLM"/>
    </source>
</evidence>
<keyword evidence="2" id="KW-1133">Transmembrane helix</keyword>
<protein>
    <recommendedName>
        <fullName evidence="5">DUF3352 domain-containing protein</fullName>
    </recommendedName>
</protein>
<dbReference type="InterPro" id="IPR021787">
    <property type="entry name" value="DUF3352"/>
</dbReference>